<comment type="caution">
    <text evidence="1">The sequence shown here is derived from an EMBL/GenBank/DDBJ whole genome shotgun (WGS) entry which is preliminary data.</text>
</comment>
<protein>
    <recommendedName>
        <fullName evidence="3">Phytanoyl-CoA dioxygenase</fullName>
    </recommendedName>
</protein>
<dbReference type="EMBL" id="JABFDB010000045">
    <property type="protein sequence ID" value="NYZ24791.1"/>
    <property type="molecule type" value="Genomic_DNA"/>
</dbReference>
<keyword evidence="2" id="KW-1185">Reference proteome</keyword>
<proteinExistence type="predicted"/>
<evidence type="ECO:0000313" key="2">
    <source>
        <dbReference type="Proteomes" id="UP000584642"/>
    </source>
</evidence>
<dbReference type="SUPFAM" id="SSF51197">
    <property type="entry name" value="Clavaminate synthase-like"/>
    <property type="match status" value="1"/>
</dbReference>
<reference evidence="1 2" key="1">
    <citation type="submission" date="2020-05" db="EMBL/GenBank/DDBJ databases">
        <title>Azospirillum oleiclasticum sp. nov, a nitrogen-fixing and heavy crude oil-emulsifying bacterium isolated from the crude oil of Yumen Oilfield.</title>
        <authorList>
            <person name="Wu D."/>
            <person name="Cai M."/>
            <person name="Zhang X."/>
        </authorList>
    </citation>
    <scope>NUCLEOTIDE SEQUENCE [LARGE SCALE GENOMIC DNA]</scope>
    <source>
        <strain evidence="1 2">ROY-1-1-2</strain>
    </source>
</reference>
<accession>A0ABX2TKA3</accession>
<sequence length="279" mass="31243">MNAATIARRIADGDLHYALGRFETVRHIYSYALGLMRPANTDAAASVETTLFPDLSVTAVVDAVRRDSVAYGLTLPDNLVADLVRFAEDAECHDRTLPHRFRRADVVDGHLADGTPLVHGLIPSAKECATVQRIAEDPLLVRAAERFLGYRPRTMKPCLFWSFPSPVSDDERRRRGQTIDWHFDVYDFNGFLANFYLTDVDADAGPHALVRGSHTGKRLKMLLGSARTTDEAVLRQYGPDRITVIEGKAGTGFFEDAACYHRAIPPRSRERLLLQIWYS</sequence>
<name>A0ABX2TKA3_9PROT</name>
<evidence type="ECO:0008006" key="3">
    <source>
        <dbReference type="Google" id="ProtNLM"/>
    </source>
</evidence>
<gene>
    <name evidence="1" type="ORF">HND93_34240</name>
</gene>
<evidence type="ECO:0000313" key="1">
    <source>
        <dbReference type="EMBL" id="NYZ24791.1"/>
    </source>
</evidence>
<dbReference type="Gene3D" id="2.60.120.620">
    <property type="entry name" value="q2cbj1_9rhob like domain"/>
    <property type="match status" value="1"/>
</dbReference>
<dbReference type="Proteomes" id="UP000584642">
    <property type="component" value="Unassembled WGS sequence"/>
</dbReference>
<organism evidence="1 2">
    <name type="scientific">Azospirillum oleiclasticum</name>
    <dbReference type="NCBI Taxonomy" id="2735135"/>
    <lineage>
        <taxon>Bacteria</taxon>
        <taxon>Pseudomonadati</taxon>
        <taxon>Pseudomonadota</taxon>
        <taxon>Alphaproteobacteria</taxon>
        <taxon>Rhodospirillales</taxon>
        <taxon>Azospirillaceae</taxon>
        <taxon>Azospirillum</taxon>
    </lineage>
</organism>